<feature type="transmembrane region" description="Helical" evidence="1">
    <location>
        <begin position="7"/>
        <end position="34"/>
    </location>
</feature>
<dbReference type="NCBIfam" id="TIGR01906">
    <property type="entry name" value="integ_TIGR01906"/>
    <property type="match status" value="1"/>
</dbReference>
<keyword evidence="1" id="KW-0472">Membrane</keyword>
<feature type="transmembrane region" description="Helical" evidence="1">
    <location>
        <begin position="121"/>
        <end position="147"/>
    </location>
</feature>
<sequence length="206" mass="24004">MKVKLHFLLVFLWSIAASATVTIFAAIPLFYSLIKPLNLTELNYLSQKTIIYNFNTLMAYLLNPFNRTLNMPDFKSSSEGLSHFSDVKNLFILAMVFMIILAIPTILFIKNRQYIQVYQELKLCLMLPLFVVVISLFGGFDTIFITFHKLLFRNANWLFDPATDPVINILPESYFMACFILFGLIYLLFWSMLLVKAKRRIYHAKN</sequence>
<name>A0A0D6DXM5_9LACT</name>
<evidence type="ECO:0000313" key="2">
    <source>
        <dbReference type="EMBL" id="CEN28535.1"/>
    </source>
</evidence>
<gene>
    <name evidence="2" type="ORF">LACPI_1335</name>
</gene>
<reference evidence="3" key="1">
    <citation type="submission" date="2015-01" db="EMBL/GenBank/DDBJ databases">
        <authorList>
            <person name="Andreevskaya M."/>
        </authorList>
    </citation>
    <scope>NUCLEOTIDE SEQUENCE [LARGE SCALE GENOMIC DNA]</scope>
    <source>
        <strain evidence="3">MKFS47</strain>
    </source>
</reference>
<dbReference type="Pfam" id="PF07314">
    <property type="entry name" value="Lit"/>
    <property type="match status" value="1"/>
</dbReference>
<keyword evidence="1" id="KW-0812">Transmembrane</keyword>
<organism evidence="2 3">
    <name type="scientific">Pseudolactococcus piscium MKFS47</name>
    <dbReference type="NCBI Taxonomy" id="297352"/>
    <lineage>
        <taxon>Bacteria</taxon>
        <taxon>Bacillati</taxon>
        <taxon>Bacillota</taxon>
        <taxon>Bacilli</taxon>
        <taxon>Lactobacillales</taxon>
        <taxon>Streptococcaceae</taxon>
        <taxon>Pseudolactococcus</taxon>
    </lineage>
</organism>
<dbReference type="HOGENOM" id="CLU_093826_1_1_9"/>
<dbReference type="KEGG" id="lpk:LACPI_1335"/>
<protein>
    <submittedName>
        <fullName evidence="2">Integral membrane protein</fullName>
    </submittedName>
</protein>
<accession>A0A0D6DXM5</accession>
<keyword evidence="1" id="KW-1133">Transmembrane helix</keyword>
<feature type="transmembrane region" description="Helical" evidence="1">
    <location>
        <begin position="174"/>
        <end position="195"/>
    </location>
</feature>
<evidence type="ECO:0000313" key="3">
    <source>
        <dbReference type="Proteomes" id="UP000033166"/>
    </source>
</evidence>
<evidence type="ECO:0000256" key="1">
    <source>
        <dbReference type="SAM" id="Phobius"/>
    </source>
</evidence>
<dbReference type="RefSeq" id="WP_047915652.1">
    <property type="nucleotide sequence ID" value="NZ_LN774769.1"/>
</dbReference>
<dbReference type="EMBL" id="LN774769">
    <property type="protein sequence ID" value="CEN28535.1"/>
    <property type="molecule type" value="Genomic_DNA"/>
</dbReference>
<dbReference type="Proteomes" id="UP000033166">
    <property type="component" value="Chromosome I"/>
</dbReference>
<dbReference type="InterPro" id="IPR010178">
    <property type="entry name" value="Lit"/>
</dbReference>
<dbReference type="STRING" id="1364.LP2241_30347"/>
<dbReference type="AlphaFoldDB" id="A0A0D6DXM5"/>
<proteinExistence type="predicted"/>
<feature type="transmembrane region" description="Helical" evidence="1">
    <location>
        <begin position="90"/>
        <end position="109"/>
    </location>
</feature>